<dbReference type="Pfam" id="PF00646">
    <property type="entry name" value="F-box"/>
    <property type="match status" value="1"/>
</dbReference>
<dbReference type="PANTHER" id="PTHR31672">
    <property type="entry name" value="BNACNNG10540D PROTEIN"/>
    <property type="match status" value="1"/>
</dbReference>
<dbReference type="PROSITE" id="PS50181">
    <property type="entry name" value="FBOX"/>
    <property type="match status" value="1"/>
</dbReference>
<protein>
    <recommendedName>
        <fullName evidence="1">F-box domain-containing protein</fullName>
    </recommendedName>
</protein>
<dbReference type="AlphaFoldDB" id="A0A8T0H926"/>
<dbReference type="EMBL" id="CM026428">
    <property type="protein sequence ID" value="KAG0566708.1"/>
    <property type="molecule type" value="Genomic_DNA"/>
</dbReference>
<comment type="caution">
    <text evidence="2">The sequence shown here is derived from an EMBL/GenBank/DDBJ whole genome shotgun (WGS) entry which is preliminary data.</text>
</comment>
<dbReference type="InterPro" id="IPR050796">
    <property type="entry name" value="SCF_F-box_component"/>
</dbReference>
<dbReference type="SMART" id="SM00256">
    <property type="entry name" value="FBOX"/>
    <property type="match status" value="1"/>
</dbReference>
<dbReference type="PANTHER" id="PTHR31672:SF2">
    <property type="entry name" value="F-BOX DOMAIN-CONTAINING PROTEIN"/>
    <property type="match status" value="1"/>
</dbReference>
<dbReference type="InterPro" id="IPR001810">
    <property type="entry name" value="F-box_dom"/>
</dbReference>
<dbReference type="Proteomes" id="UP000822688">
    <property type="component" value="Chromosome 7"/>
</dbReference>
<dbReference type="Gene3D" id="2.120.10.80">
    <property type="entry name" value="Kelch-type beta propeller"/>
    <property type="match status" value="1"/>
</dbReference>
<name>A0A8T0H926_CERPU</name>
<proteinExistence type="predicted"/>
<dbReference type="EMBL" id="CM026428">
    <property type="protein sequence ID" value="KAG0566709.1"/>
    <property type="molecule type" value="Genomic_DNA"/>
</dbReference>
<dbReference type="Gene3D" id="1.20.1280.50">
    <property type="match status" value="1"/>
</dbReference>
<dbReference type="SUPFAM" id="SSF117281">
    <property type="entry name" value="Kelch motif"/>
    <property type="match status" value="1"/>
</dbReference>
<accession>A0A8T0H926</accession>
<gene>
    <name evidence="2" type="ORF">KC19_7G082600</name>
</gene>
<evidence type="ECO:0000259" key="1">
    <source>
        <dbReference type="PROSITE" id="PS50181"/>
    </source>
</evidence>
<sequence>MELNAALWSFLPFNCVDRVLSYLPVPDLCRYCLVCKGWNRLISTREFGALCAQNAAERDPSFIVIRYRRVHDSPQRSSVRSPEPSGESPAGCCFLDLNTRRWHTVEDDDIKYRHELHHFYTGMDGGLVCQYSLKKRREGLAIVVYNPIGKTLKELPTAPCHSSSTEFPELHMIVDSSSQSFKIFLINHNFNNVEFLACPGISQEDRSKLLNDPLVRVYDSITNKWKSLTNPYSCVARGILDVCCVMFRGYLYFLLGCTFTAGTYPLWRYNLSEDVWENVPMNMPGRCIIPQLIVSDNRLYVVAWWLERVMFQLNGMSRRCRFEVSEIKISDMVQKTLFCMANEEVMEAFDIKNERVQCDLCPIIASGFGRNSILFIAKSSRKLMVYDLERRSWSQLPQIPLGRITDEDYFEAGKPMNLMLPNASW</sequence>
<organism evidence="2 3">
    <name type="scientific">Ceratodon purpureus</name>
    <name type="common">Fire moss</name>
    <name type="synonym">Dicranum purpureum</name>
    <dbReference type="NCBI Taxonomy" id="3225"/>
    <lineage>
        <taxon>Eukaryota</taxon>
        <taxon>Viridiplantae</taxon>
        <taxon>Streptophyta</taxon>
        <taxon>Embryophyta</taxon>
        <taxon>Bryophyta</taxon>
        <taxon>Bryophytina</taxon>
        <taxon>Bryopsida</taxon>
        <taxon>Dicranidae</taxon>
        <taxon>Pseudoditrichales</taxon>
        <taxon>Ditrichaceae</taxon>
        <taxon>Ceratodon</taxon>
    </lineage>
</organism>
<dbReference type="InterPro" id="IPR036047">
    <property type="entry name" value="F-box-like_dom_sf"/>
</dbReference>
<feature type="domain" description="F-box" evidence="1">
    <location>
        <begin position="5"/>
        <end position="50"/>
    </location>
</feature>
<keyword evidence="3" id="KW-1185">Reference proteome</keyword>
<dbReference type="SUPFAM" id="SSF81383">
    <property type="entry name" value="F-box domain"/>
    <property type="match status" value="1"/>
</dbReference>
<reference evidence="2" key="1">
    <citation type="submission" date="2020-06" db="EMBL/GenBank/DDBJ databases">
        <title>WGS assembly of Ceratodon purpureus strain R40.</title>
        <authorList>
            <person name="Carey S.B."/>
            <person name="Jenkins J."/>
            <person name="Shu S."/>
            <person name="Lovell J.T."/>
            <person name="Sreedasyam A."/>
            <person name="Maumus F."/>
            <person name="Tiley G.P."/>
            <person name="Fernandez-Pozo N."/>
            <person name="Barry K."/>
            <person name="Chen C."/>
            <person name="Wang M."/>
            <person name="Lipzen A."/>
            <person name="Daum C."/>
            <person name="Saski C.A."/>
            <person name="Payton A.C."/>
            <person name="Mcbreen J.C."/>
            <person name="Conrad R.E."/>
            <person name="Kollar L.M."/>
            <person name="Olsson S."/>
            <person name="Huttunen S."/>
            <person name="Landis J.B."/>
            <person name="Wickett N.J."/>
            <person name="Johnson M.G."/>
            <person name="Rensing S.A."/>
            <person name="Grimwood J."/>
            <person name="Schmutz J."/>
            <person name="Mcdaniel S.F."/>
        </authorList>
    </citation>
    <scope>NUCLEOTIDE SEQUENCE</scope>
    <source>
        <strain evidence="2">R40</strain>
    </source>
</reference>
<evidence type="ECO:0000313" key="2">
    <source>
        <dbReference type="EMBL" id="KAG0566709.1"/>
    </source>
</evidence>
<dbReference type="InterPro" id="IPR015915">
    <property type="entry name" value="Kelch-typ_b-propeller"/>
</dbReference>
<evidence type="ECO:0000313" key="3">
    <source>
        <dbReference type="Proteomes" id="UP000822688"/>
    </source>
</evidence>